<proteinExistence type="predicted"/>
<dbReference type="SUPFAM" id="SSF53850">
    <property type="entry name" value="Periplasmic binding protein-like II"/>
    <property type="match status" value="1"/>
</dbReference>
<comment type="caution">
    <text evidence="2">The sequence shown here is derived from an EMBL/GenBank/DDBJ whole genome shotgun (WGS) entry which is preliminary data.</text>
</comment>
<organism evidence="2 3">
    <name type="scientific">Candidatus Borkfalkia excrementavium</name>
    <dbReference type="NCBI Taxonomy" id="2838505"/>
    <lineage>
        <taxon>Bacteria</taxon>
        <taxon>Bacillati</taxon>
        <taxon>Bacillota</taxon>
        <taxon>Clostridia</taxon>
        <taxon>Christensenellales</taxon>
        <taxon>Christensenellaceae</taxon>
        <taxon>Candidatus Borkfalkia</taxon>
    </lineage>
</organism>
<dbReference type="Proteomes" id="UP000824135">
    <property type="component" value="Unassembled WGS sequence"/>
</dbReference>
<feature type="chain" id="PRO_5039181991" description="Extracellular solute-binding protein" evidence="1">
    <location>
        <begin position="26"/>
        <end position="598"/>
    </location>
</feature>
<dbReference type="AlphaFoldDB" id="A0A9D1Z8H0"/>
<dbReference type="PANTHER" id="PTHR43649">
    <property type="entry name" value="ARABINOSE-BINDING PROTEIN-RELATED"/>
    <property type="match status" value="1"/>
</dbReference>
<dbReference type="InterPro" id="IPR050490">
    <property type="entry name" value="Bact_solute-bd_prot1"/>
</dbReference>
<evidence type="ECO:0000313" key="2">
    <source>
        <dbReference type="EMBL" id="HIY78529.1"/>
    </source>
</evidence>
<dbReference type="PROSITE" id="PS51257">
    <property type="entry name" value="PROKAR_LIPOPROTEIN"/>
    <property type="match status" value="1"/>
</dbReference>
<protein>
    <recommendedName>
        <fullName evidence="4">Extracellular solute-binding protein</fullName>
    </recommendedName>
</protein>
<keyword evidence="1" id="KW-0732">Signal</keyword>
<name>A0A9D1Z8H0_9FIRM</name>
<evidence type="ECO:0008006" key="4">
    <source>
        <dbReference type="Google" id="ProtNLM"/>
    </source>
</evidence>
<feature type="signal peptide" evidence="1">
    <location>
        <begin position="1"/>
        <end position="25"/>
    </location>
</feature>
<accession>A0A9D1Z8H0</accession>
<evidence type="ECO:0000256" key="1">
    <source>
        <dbReference type="SAM" id="SignalP"/>
    </source>
</evidence>
<dbReference type="PANTHER" id="PTHR43649:SF12">
    <property type="entry name" value="DIACETYLCHITOBIOSE BINDING PROTEIN DASA"/>
    <property type="match status" value="1"/>
</dbReference>
<sequence length="598" mass="67808">MAGFKKIAKLLVAAALAGAFVFSAAACTAPTNPDSGLVEPVDRNRTQLYVGNFNRGYGDEWILTLKERFEEFYKDKEFEPGTGKKGVQIMVDNLQEAGNTYINSMKTSRNAVIFNELVYYNDYVNQGLVAPIDDVVKGDLSVYGDTGTIEDKMYDQHKKFYKSIDGHYYGIPHYSSFTGIIYDVDMFDNAGLYFAYDQENSMDGFIINKSDRRSAGPDGEYCQVCAANGYNYSAHNCDDGLPATYDEYFRLCDYIDAMGDMATIWTGTHRAYYLGYLLRSLAVDYEGMDQILLNYDFSGTATNLVESIDADGTVHKRAATPIQNSNGYELYTSAGRYYALDFLHRLIFNEEGKSSGYWYPNSFTGGMSQLEAQDLYLTSVYENERIAMLFDGIWWENEAKDTFRDMSVGDSSMSRENRRFGFMPFPKAEAKDVGVKKNTMMDTLYSMAFINANCMDDPVTYDLAKKFLMFAYTQESLEEFTVVTSAPKSLKYEISSENQKKMSYFGRSVWNNYKNSDVVYPISTNSLYLNNQSSFEYASTFRTEVNDVVYTDIGSAMYNNGFTAKQMFEGIAAVNSKTSWENAYEQYFEKDTKTSVLS</sequence>
<evidence type="ECO:0000313" key="3">
    <source>
        <dbReference type="Proteomes" id="UP000824135"/>
    </source>
</evidence>
<dbReference type="EMBL" id="DXCO01000037">
    <property type="protein sequence ID" value="HIY78529.1"/>
    <property type="molecule type" value="Genomic_DNA"/>
</dbReference>
<reference evidence="2" key="1">
    <citation type="journal article" date="2021" name="PeerJ">
        <title>Extensive microbial diversity within the chicken gut microbiome revealed by metagenomics and culture.</title>
        <authorList>
            <person name="Gilroy R."/>
            <person name="Ravi A."/>
            <person name="Getino M."/>
            <person name="Pursley I."/>
            <person name="Horton D.L."/>
            <person name="Alikhan N.F."/>
            <person name="Baker D."/>
            <person name="Gharbi K."/>
            <person name="Hall N."/>
            <person name="Watson M."/>
            <person name="Adriaenssens E.M."/>
            <person name="Foster-Nyarko E."/>
            <person name="Jarju S."/>
            <person name="Secka A."/>
            <person name="Antonio M."/>
            <person name="Oren A."/>
            <person name="Chaudhuri R.R."/>
            <person name="La Ragione R."/>
            <person name="Hildebrand F."/>
            <person name="Pallen M.J."/>
        </authorList>
    </citation>
    <scope>NUCLEOTIDE SEQUENCE</scope>
    <source>
        <strain evidence="2">CHK199-9574</strain>
    </source>
</reference>
<gene>
    <name evidence="2" type="ORF">H9728_05745</name>
</gene>
<dbReference type="Gene3D" id="3.40.190.10">
    <property type="entry name" value="Periplasmic binding protein-like II"/>
    <property type="match status" value="1"/>
</dbReference>
<reference evidence="2" key="2">
    <citation type="submission" date="2021-04" db="EMBL/GenBank/DDBJ databases">
        <authorList>
            <person name="Gilroy R."/>
        </authorList>
    </citation>
    <scope>NUCLEOTIDE SEQUENCE</scope>
    <source>
        <strain evidence="2">CHK199-9574</strain>
    </source>
</reference>